<accession>A0ABU8XRF7</accession>
<reference evidence="1 2" key="1">
    <citation type="submission" date="2024-01" db="EMBL/GenBank/DDBJ databases">
        <title>Multi-omics insights into the function and evolution of sodium benzoate biodegradation pathways in Benzoatithermus flavus gen. nov., sp. nov. from hot spring.</title>
        <authorList>
            <person name="Hu C.-J."/>
            <person name="Li W.-J."/>
        </authorList>
    </citation>
    <scope>NUCLEOTIDE SEQUENCE [LARGE SCALE GENOMIC DNA]</scope>
    <source>
        <strain evidence="1 2">SYSU G07066</strain>
    </source>
</reference>
<evidence type="ECO:0008006" key="3">
    <source>
        <dbReference type="Google" id="ProtNLM"/>
    </source>
</evidence>
<dbReference type="EMBL" id="JBBLZC010000010">
    <property type="protein sequence ID" value="MEK0083798.1"/>
    <property type="molecule type" value="Genomic_DNA"/>
</dbReference>
<evidence type="ECO:0000313" key="1">
    <source>
        <dbReference type="EMBL" id="MEK0083798.1"/>
    </source>
</evidence>
<gene>
    <name evidence="1" type="ORF">U1T56_11595</name>
</gene>
<keyword evidence="2" id="KW-1185">Reference proteome</keyword>
<name>A0ABU8XRF7_9PROT</name>
<dbReference type="Proteomes" id="UP001375743">
    <property type="component" value="Unassembled WGS sequence"/>
</dbReference>
<evidence type="ECO:0000313" key="2">
    <source>
        <dbReference type="Proteomes" id="UP001375743"/>
    </source>
</evidence>
<proteinExistence type="predicted"/>
<protein>
    <recommendedName>
        <fullName evidence="3">Transmembrane transcriptional regulator (Anti-sigma factor RsiW)</fullName>
    </recommendedName>
</protein>
<organism evidence="1 2">
    <name type="scientific">Benzoatithermus flavus</name>
    <dbReference type="NCBI Taxonomy" id="3108223"/>
    <lineage>
        <taxon>Bacteria</taxon>
        <taxon>Pseudomonadati</taxon>
        <taxon>Pseudomonadota</taxon>
        <taxon>Alphaproteobacteria</taxon>
        <taxon>Geminicoccales</taxon>
        <taxon>Geminicoccaceae</taxon>
        <taxon>Benzoatithermus</taxon>
    </lineage>
</organism>
<sequence length="270" mass="28492">MADRITDAEIQAYIDGQLDMAGRIAVERYLEAHPDAAAAIMEGLRLRDELRLFLADDAWPAPPPTVALARQLARRLSWRAFGLRLRRGLAAAALLAAGWFAHAELGLVVDQVAAAHAPPSYAEEAAQAYEAARLELAAGTVPNRVLLPLTAERTGGVVPMPALPDGLAFLGSDLVRGDGGTGLLALYDAGRGRLVTLFAIEADSFAVAGPQVVTAHGDLTVFWQLGHFAYALNGGLPEPELLAIARRAAATRPWAGIFPLTPSVSGDNHG</sequence>
<comment type="caution">
    <text evidence="1">The sequence shown here is derived from an EMBL/GenBank/DDBJ whole genome shotgun (WGS) entry which is preliminary data.</text>
</comment>
<dbReference type="RefSeq" id="WP_418159646.1">
    <property type="nucleotide sequence ID" value="NZ_JBBLZC010000010.1"/>
</dbReference>